<proteinExistence type="predicted"/>
<gene>
    <name evidence="4" type="ORF">EAI93_13135</name>
    <name evidence="3" type="ORF">ERS852456_00609</name>
</gene>
<evidence type="ECO:0000313" key="3">
    <source>
        <dbReference type="EMBL" id="CUN70954.1"/>
    </source>
</evidence>
<dbReference type="GeneID" id="97328460"/>
<evidence type="ECO:0000256" key="1">
    <source>
        <dbReference type="SAM" id="MobiDB-lite"/>
    </source>
</evidence>
<organism evidence="3 5">
    <name type="scientific">[Ruminococcus] torques</name>
    <dbReference type="NCBI Taxonomy" id="33039"/>
    <lineage>
        <taxon>Bacteria</taxon>
        <taxon>Bacillati</taxon>
        <taxon>Bacillota</taxon>
        <taxon>Clostridia</taxon>
        <taxon>Lachnospirales</taxon>
        <taxon>Lachnospiraceae</taxon>
        <taxon>Mediterraneibacter</taxon>
    </lineage>
</organism>
<feature type="compositionally biased region" description="Basic and acidic residues" evidence="1">
    <location>
        <begin position="26"/>
        <end position="59"/>
    </location>
</feature>
<accession>A0A173Z3U6</accession>
<feature type="region of interest" description="Disordered" evidence="1">
    <location>
        <begin position="26"/>
        <end position="131"/>
    </location>
</feature>
<evidence type="ECO:0008006" key="7">
    <source>
        <dbReference type="Google" id="ProtNLM"/>
    </source>
</evidence>
<reference evidence="4 6" key="2">
    <citation type="journal article" date="2019" name="Science, e1252229">
        <title>Invertible promoters mediate bacterial phase variation, antibiotic resistance, and host adaptation in the gut.</title>
        <authorList>
            <person name="Jiang X."/>
            <person name="Hall A.B."/>
            <person name="Arthur T.D."/>
            <person name="Plichta D.R."/>
            <person name="Covington C.T."/>
            <person name="Poyet M."/>
            <person name="Crothers J."/>
            <person name="Moses P.L."/>
            <person name="Tolonen A.C."/>
            <person name="Vlamakis H."/>
            <person name="Alm E.J."/>
            <person name="Xavier R.J."/>
        </authorList>
    </citation>
    <scope>NUCLEOTIDE SEQUENCE [LARGE SCALE GENOMIC DNA]</scope>
    <source>
        <strain evidence="6">aa_0143</strain>
        <strain evidence="4">Aa_0143</strain>
    </source>
</reference>
<evidence type="ECO:0000313" key="4">
    <source>
        <dbReference type="EMBL" id="RYS76645.1"/>
    </source>
</evidence>
<sequence length="131" mass="14030">MKKMKQLILLTLCVFTLFGMTACAGKDKTDNAADQTTTDKDRDNDRNDASDKSDKKGDGILDDAVNDVTQGVDDVTDDVTDGIDDVTDDVTDGVDNAADDLTDENGAKKEGDRMKNTDQGDATGNADDSMR</sequence>
<evidence type="ECO:0000313" key="6">
    <source>
        <dbReference type="Proteomes" id="UP000292665"/>
    </source>
</evidence>
<feature type="signal peptide" evidence="2">
    <location>
        <begin position="1"/>
        <end position="24"/>
    </location>
</feature>
<protein>
    <recommendedName>
        <fullName evidence="7">YtxH domain-containing protein</fullName>
    </recommendedName>
</protein>
<feature type="compositionally biased region" description="Acidic residues" evidence="1">
    <location>
        <begin position="74"/>
        <end position="103"/>
    </location>
</feature>
<dbReference type="Proteomes" id="UP000292665">
    <property type="component" value="Unassembled WGS sequence"/>
</dbReference>
<reference evidence="3 5" key="1">
    <citation type="submission" date="2015-09" db="EMBL/GenBank/DDBJ databases">
        <authorList>
            <consortium name="Pathogen Informatics"/>
        </authorList>
    </citation>
    <scope>NUCLEOTIDE SEQUENCE [LARGE SCALE GENOMIC DNA]</scope>
    <source>
        <strain evidence="3 5">2789STDY5834841</strain>
    </source>
</reference>
<dbReference type="RefSeq" id="WP_004846479.1">
    <property type="nucleotide sequence ID" value="NZ_AP028249.1"/>
</dbReference>
<dbReference type="Proteomes" id="UP000095787">
    <property type="component" value="Unassembled WGS sequence"/>
</dbReference>
<dbReference type="EMBL" id="CYZO01000006">
    <property type="protein sequence ID" value="CUN70954.1"/>
    <property type="molecule type" value="Genomic_DNA"/>
</dbReference>
<dbReference type="PROSITE" id="PS51257">
    <property type="entry name" value="PROKAR_LIPOPROTEIN"/>
    <property type="match status" value="1"/>
</dbReference>
<name>A0A173Z3U6_9FIRM</name>
<feature type="chain" id="PRO_5044549778" description="YtxH domain-containing protein" evidence="2">
    <location>
        <begin position="25"/>
        <end position="131"/>
    </location>
</feature>
<evidence type="ECO:0000313" key="5">
    <source>
        <dbReference type="Proteomes" id="UP000095787"/>
    </source>
</evidence>
<keyword evidence="2" id="KW-0732">Signal</keyword>
<feature type="compositionally biased region" description="Basic and acidic residues" evidence="1">
    <location>
        <begin position="105"/>
        <end position="118"/>
    </location>
</feature>
<dbReference type="EMBL" id="RCYR01000044">
    <property type="protein sequence ID" value="RYS76645.1"/>
    <property type="molecule type" value="Genomic_DNA"/>
</dbReference>
<evidence type="ECO:0000256" key="2">
    <source>
        <dbReference type="SAM" id="SignalP"/>
    </source>
</evidence>
<dbReference type="AlphaFoldDB" id="A0A173Z3U6"/>